<keyword evidence="3" id="KW-1185">Reference proteome</keyword>
<dbReference type="AlphaFoldDB" id="W4HP96"/>
<name>W4HP96_9RHOB</name>
<gene>
    <name evidence="2" type="ORF">ATO8_03006</name>
</gene>
<evidence type="ECO:0000313" key="2">
    <source>
        <dbReference type="EMBL" id="ETW13825.1"/>
    </source>
</evidence>
<keyword evidence="1" id="KW-0732">Signal</keyword>
<dbReference type="EMBL" id="AQQW01000002">
    <property type="protein sequence ID" value="ETW13825.1"/>
    <property type="molecule type" value="Genomic_DNA"/>
</dbReference>
<evidence type="ECO:0000256" key="1">
    <source>
        <dbReference type="SAM" id="SignalP"/>
    </source>
</evidence>
<protein>
    <recommendedName>
        <fullName evidence="4">Lipoprotein</fullName>
    </recommendedName>
</protein>
<accession>W4HP96</accession>
<evidence type="ECO:0008006" key="4">
    <source>
        <dbReference type="Google" id="ProtNLM"/>
    </source>
</evidence>
<evidence type="ECO:0000313" key="3">
    <source>
        <dbReference type="Proteomes" id="UP000019063"/>
    </source>
</evidence>
<dbReference type="Proteomes" id="UP000019063">
    <property type="component" value="Unassembled WGS sequence"/>
</dbReference>
<feature type="signal peptide" evidence="1">
    <location>
        <begin position="1"/>
        <end position="18"/>
    </location>
</feature>
<organism evidence="2 3">
    <name type="scientific">Roseivivax marinus</name>
    <dbReference type="NCBI Taxonomy" id="1379903"/>
    <lineage>
        <taxon>Bacteria</taxon>
        <taxon>Pseudomonadati</taxon>
        <taxon>Pseudomonadota</taxon>
        <taxon>Alphaproteobacteria</taxon>
        <taxon>Rhodobacterales</taxon>
        <taxon>Roseobacteraceae</taxon>
        <taxon>Roseivivax</taxon>
    </lineage>
</organism>
<dbReference type="RefSeq" id="WP_043841992.1">
    <property type="nucleotide sequence ID" value="NZ_AQQW01000002.1"/>
</dbReference>
<proteinExistence type="predicted"/>
<comment type="caution">
    <text evidence="2">The sequence shown here is derived from an EMBL/GenBank/DDBJ whole genome shotgun (WGS) entry which is preliminary data.</text>
</comment>
<reference evidence="2 3" key="1">
    <citation type="journal article" date="2014" name="Antonie Van Leeuwenhoek">
        <title>Roseivivax atlanticus sp. nov., isolated from surface seawater of the Atlantic Ocean.</title>
        <authorList>
            <person name="Li G."/>
            <person name="Lai Q."/>
            <person name="Liu X."/>
            <person name="Sun F."/>
            <person name="Shao Z."/>
        </authorList>
    </citation>
    <scope>NUCLEOTIDE SEQUENCE [LARGE SCALE GENOMIC DNA]</scope>
    <source>
        <strain evidence="2 3">22II-s10s</strain>
    </source>
</reference>
<dbReference type="STRING" id="1379903.ATO8_03006"/>
<sequence>MTRNAPLSLALVATAALAQCAPVATQPTGPDRQERAILEYAPDADLSRLETTERLMLMTIIKSGDSYFDKRSKVRSLVRLYTD</sequence>
<feature type="chain" id="PRO_5004842321" description="Lipoprotein" evidence="1">
    <location>
        <begin position="19"/>
        <end position="83"/>
    </location>
</feature>